<proteinExistence type="inferred from homology"/>
<keyword evidence="3 5" id="KW-1005">Bacterial flagellum biogenesis</keyword>
<keyword evidence="9" id="KW-1185">Reference proteome</keyword>
<dbReference type="RefSeq" id="WP_128490881.1">
    <property type="nucleotide sequence ID" value="NZ_JBHLXB010000082.1"/>
</dbReference>
<evidence type="ECO:0000256" key="5">
    <source>
        <dbReference type="RuleBase" id="RU362076"/>
    </source>
</evidence>
<dbReference type="AlphaFoldDB" id="A0A3S3Y393"/>
<comment type="similarity">
    <text evidence="1 5">Belongs to the FlgD family.</text>
</comment>
<feature type="region of interest" description="Disordered" evidence="6">
    <location>
        <begin position="1"/>
        <end position="23"/>
    </location>
</feature>
<evidence type="ECO:0000259" key="7">
    <source>
        <dbReference type="Pfam" id="PF13860"/>
    </source>
</evidence>
<comment type="caution">
    <text evidence="8">The sequence shown here is derived from an EMBL/GenBank/DDBJ whole genome shotgun (WGS) entry which is preliminary data.</text>
</comment>
<keyword evidence="8" id="KW-0966">Cell projection</keyword>
<dbReference type="Gene3D" id="2.60.40.4070">
    <property type="match status" value="1"/>
</dbReference>
<keyword evidence="8" id="KW-0969">Cilium</keyword>
<reference evidence="8 9" key="1">
    <citation type="journal article" date="2015" name="Int. J. Syst. Evol. Microbiol.">
        <title>Gemmobacter intermedius sp. nov., isolated from a white stork (Ciconia ciconia).</title>
        <authorList>
            <person name="Kampfer P."/>
            <person name="Jerzak L."/>
            <person name="Wilharm G."/>
            <person name="Golke J."/>
            <person name="Busse H.J."/>
            <person name="Glaeser S.P."/>
        </authorList>
    </citation>
    <scope>NUCLEOTIDE SEQUENCE [LARGE SCALE GENOMIC DNA]</scope>
    <source>
        <strain evidence="8 9">119/4</strain>
    </source>
</reference>
<evidence type="ECO:0000313" key="9">
    <source>
        <dbReference type="Proteomes" id="UP000287168"/>
    </source>
</evidence>
<dbReference type="Pfam" id="PF03963">
    <property type="entry name" value="FlgD"/>
    <property type="match status" value="1"/>
</dbReference>
<dbReference type="OrthoDB" id="9785233at2"/>
<dbReference type="EMBL" id="SBLC01000062">
    <property type="protein sequence ID" value="RWY36378.1"/>
    <property type="molecule type" value="Genomic_DNA"/>
</dbReference>
<evidence type="ECO:0000256" key="6">
    <source>
        <dbReference type="SAM" id="MobiDB-lite"/>
    </source>
</evidence>
<keyword evidence="8" id="KW-0282">Flagellum</keyword>
<evidence type="ECO:0000256" key="1">
    <source>
        <dbReference type="ARBA" id="ARBA00010577"/>
    </source>
</evidence>
<gene>
    <name evidence="8" type="primary">flgD</name>
    <name evidence="8" type="ORF">EP867_18195</name>
</gene>
<dbReference type="InterPro" id="IPR025965">
    <property type="entry name" value="FlgD/Vpr_Ig-like"/>
</dbReference>
<evidence type="ECO:0000256" key="4">
    <source>
        <dbReference type="ARBA" id="ARBA00024746"/>
    </source>
</evidence>
<evidence type="ECO:0000256" key="2">
    <source>
        <dbReference type="ARBA" id="ARBA00016013"/>
    </source>
</evidence>
<feature type="domain" description="FlgD/Vpr Ig-like" evidence="7">
    <location>
        <begin position="106"/>
        <end position="172"/>
    </location>
</feature>
<dbReference type="GO" id="GO:0044781">
    <property type="term" value="P:bacterial-type flagellum organization"/>
    <property type="evidence" value="ECO:0007669"/>
    <property type="project" value="UniProtKB-UniRule"/>
</dbReference>
<name>A0A3S3Y393_9RHOB</name>
<organism evidence="8 9">
    <name type="scientific">Falsigemmobacter intermedius</name>
    <dbReference type="NCBI Taxonomy" id="1553448"/>
    <lineage>
        <taxon>Bacteria</taxon>
        <taxon>Pseudomonadati</taxon>
        <taxon>Pseudomonadota</taxon>
        <taxon>Alphaproteobacteria</taxon>
        <taxon>Rhodobacterales</taxon>
        <taxon>Paracoccaceae</taxon>
        <taxon>Falsigemmobacter</taxon>
    </lineage>
</organism>
<protein>
    <recommendedName>
        <fullName evidence="2 5">Basal-body rod modification protein FlgD</fullName>
    </recommendedName>
</protein>
<dbReference type="Gene3D" id="2.30.30.910">
    <property type="match status" value="1"/>
</dbReference>
<accession>A0A3S3Y393</accession>
<dbReference type="Proteomes" id="UP000287168">
    <property type="component" value="Unassembled WGS sequence"/>
</dbReference>
<dbReference type="InterPro" id="IPR005648">
    <property type="entry name" value="FlgD"/>
</dbReference>
<evidence type="ECO:0000313" key="8">
    <source>
        <dbReference type="EMBL" id="RWY36378.1"/>
    </source>
</evidence>
<comment type="function">
    <text evidence="4 5">Required for flagellar hook formation. May act as a scaffolding protein.</text>
</comment>
<evidence type="ECO:0000256" key="3">
    <source>
        <dbReference type="ARBA" id="ARBA00022795"/>
    </source>
</evidence>
<sequence length="219" mass="22682">MTSVTSLTSAAQAPQPTGSQSSLISSDFQTFLKMLTTQMQNQDPLNPMESTEFATQLATFSGVEQQVRTNAWLEQIAGGGGAGGLTTLSGLIGMEAELPTPARFAGSPLTLRASVPPGAASAQLIIRDATGQEVARQDWPRTSGEVTWAGSSASGTPLPQGEYFFSVEARDASGALREAPVTHLAAIKEVRLSAEGAGLLVLSNGSEIPANAALALRRP</sequence>
<dbReference type="Pfam" id="PF13860">
    <property type="entry name" value="FlgD_ig"/>
    <property type="match status" value="1"/>
</dbReference>